<comment type="catalytic activity">
    <reaction evidence="2">
        <text>uridine in snRNA = pseudouridine in snRNA</text>
        <dbReference type="Rhea" id="RHEA:51124"/>
        <dbReference type="Rhea" id="RHEA-COMP:12891"/>
        <dbReference type="Rhea" id="RHEA-COMP:12892"/>
        <dbReference type="ChEBI" id="CHEBI:65314"/>
        <dbReference type="ChEBI" id="CHEBI:65315"/>
    </reaction>
</comment>
<feature type="domain" description="Dyskerin-like" evidence="16">
    <location>
        <begin position="529"/>
        <end position="587"/>
    </location>
</feature>
<organism evidence="17 18">
    <name type="scientific">Staphylotrichum tortipilum</name>
    <dbReference type="NCBI Taxonomy" id="2831512"/>
    <lineage>
        <taxon>Eukaryota</taxon>
        <taxon>Fungi</taxon>
        <taxon>Dikarya</taxon>
        <taxon>Ascomycota</taxon>
        <taxon>Pezizomycotina</taxon>
        <taxon>Sordariomycetes</taxon>
        <taxon>Sordariomycetidae</taxon>
        <taxon>Sordariales</taxon>
        <taxon>Chaetomiaceae</taxon>
        <taxon>Staphylotrichum</taxon>
    </lineage>
</organism>
<dbReference type="GO" id="GO:0009982">
    <property type="term" value="F:pseudouridine synthase activity"/>
    <property type="evidence" value="ECO:0007669"/>
    <property type="project" value="InterPro"/>
</dbReference>
<dbReference type="Gene3D" id="2.30.130.10">
    <property type="entry name" value="PUA domain"/>
    <property type="match status" value="1"/>
</dbReference>
<dbReference type="FunFam" id="3.30.2350.10:FF:000001">
    <property type="entry name" value="H/ACA ribonucleoprotein complex subunit CBF5"/>
    <property type="match status" value="1"/>
</dbReference>
<gene>
    <name evidence="17" type="ORF">C8A05DRAFT_44009</name>
</gene>
<dbReference type="EMBL" id="MU855498">
    <property type="protein sequence ID" value="KAK3902615.1"/>
    <property type="molecule type" value="Genomic_DNA"/>
</dbReference>
<keyword evidence="13" id="KW-0472">Membrane</keyword>
<feature type="domain" description="PUA" evidence="15">
    <location>
        <begin position="780"/>
        <end position="854"/>
    </location>
</feature>
<proteinExistence type="inferred from homology"/>
<dbReference type="GO" id="GO:0031429">
    <property type="term" value="C:box H/ACA snoRNP complex"/>
    <property type="evidence" value="ECO:0007669"/>
    <property type="project" value="TreeGrafter"/>
</dbReference>
<protein>
    <recommendedName>
        <fullName evidence="5">H/ACA ribonucleoprotein complex subunit CBF5</fullName>
    </recommendedName>
    <alternativeName>
        <fullName evidence="9">Centromere-binding factor 5</fullName>
    </alternativeName>
    <alternativeName>
        <fullName evidence="8">H/ACA ribonucleoprotein complex subunit cbf5</fullName>
    </alternativeName>
    <alternativeName>
        <fullName evidence="11">H/ACA snoRNP protein CBF5</fullName>
    </alternativeName>
    <alternativeName>
        <fullName evidence="10">Small nucleolar RNP protein CBF5</fullName>
    </alternativeName>
</protein>
<feature type="transmembrane region" description="Helical" evidence="13">
    <location>
        <begin position="216"/>
        <end position="236"/>
    </location>
</feature>
<feature type="compositionally biased region" description="Basic residues" evidence="12">
    <location>
        <begin position="959"/>
        <end position="970"/>
    </location>
</feature>
<dbReference type="PANTHER" id="PTHR23127:SF0">
    <property type="entry name" value="H_ACA RIBONUCLEOPROTEIN COMPLEX SUBUNIT DKC1"/>
    <property type="match status" value="1"/>
</dbReference>
<dbReference type="InterPro" id="IPR002501">
    <property type="entry name" value="PsdUridine_synth_N"/>
</dbReference>
<dbReference type="SMART" id="SM00359">
    <property type="entry name" value="PUA"/>
    <property type="match status" value="1"/>
</dbReference>
<dbReference type="GO" id="GO:1990481">
    <property type="term" value="P:mRNA pseudouridine synthesis"/>
    <property type="evidence" value="ECO:0007669"/>
    <property type="project" value="TreeGrafter"/>
</dbReference>
<dbReference type="Proteomes" id="UP001303889">
    <property type="component" value="Unassembled WGS sequence"/>
</dbReference>
<evidence type="ECO:0000256" key="7">
    <source>
        <dbReference type="ARBA" id="ARBA00056777"/>
    </source>
</evidence>
<evidence type="ECO:0000313" key="17">
    <source>
        <dbReference type="EMBL" id="KAK3902615.1"/>
    </source>
</evidence>
<comment type="function">
    <text evidence="7">Catalytic subunit of H/ACA small nucleolar ribonucleoprotein (H/ACA snoRNP) complex, which catalyzes pseudouridylation of rRNA. This involves the isomerization of uridine such that the ribose is subsequently attached to C5, instead of the normal N1. Pseudouridine ('psi') residues may serve to stabilize the conformation of rRNAs and play a central role in ribosomal RNA processing. The H/ACA snoRNP complex also mediates pseudouridylation of other types of RNAs. Catalyzes pseudouridylation at position 93 in U2 snRNA. Also catalyzes pseudouridylation of mRNAs; H/ACA-type snoRNAs probably guide pseudouridylation of mRNAs.</text>
</comment>
<feature type="region of interest" description="Disordered" evidence="12">
    <location>
        <begin position="451"/>
        <end position="518"/>
    </location>
</feature>
<evidence type="ECO:0000256" key="13">
    <source>
        <dbReference type="SAM" id="Phobius"/>
    </source>
</evidence>
<dbReference type="InterPro" id="IPR004802">
    <property type="entry name" value="tRNA_PsdUridine_synth_B_fam"/>
</dbReference>
<keyword evidence="14" id="KW-0732">Signal</keyword>
<dbReference type="InterPro" id="IPR020103">
    <property type="entry name" value="PsdUridine_synth_cat_dom_sf"/>
</dbReference>
<dbReference type="NCBIfam" id="TIGR00451">
    <property type="entry name" value="unchar_dom_2"/>
    <property type="match status" value="1"/>
</dbReference>
<evidence type="ECO:0000256" key="5">
    <source>
        <dbReference type="ARBA" id="ARBA00019272"/>
    </source>
</evidence>
<dbReference type="GO" id="GO:0031120">
    <property type="term" value="P:snRNA pseudouridine synthesis"/>
    <property type="evidence" value="ECO:0007669"/>
    <property type="project" value="TreeGrafter"/>
</dbReference>
<dbReference type="GO" id="GO:0003723">
    <property type="term" value="F:RNA binding"/>
    <property type="evidence" value="ECO:0007669"/>
    <property type="project" value="InterPro"/>
</dbReference>
<reference evidence="17" key="2">
    <citation type="submission" date="2023-05" db="EMBL/GenBank/DDBJ databases">
        <authorList>
            <consortium name="Lawrence Berkeley National Laboratory"/>
            <person name="Steindorff A."/>
            <person name="Hensen N."/>
            <person name="Bonometti L."/>
            <person name="Westerberg I."/>
            <person name="Brannstrom I.O."/>
            <person name="Guillou S."/>
            <person name="Cros-Aarteil S."/>
            <person name="Calhoun S."/>
            <person name="Haridas S."/>
            <person name="Kuo A."/>
            <person name="Mondo S."/>
            <person name="Pangilinan J."/>
            <person name="Riley R."/>
            <person name="Labutti K."/>
            <person name="Andreopoulos B."/>
            <person name="Lipzen A."/>
            <person name="Chen C."/>
            <person name="Yanf M."/>
            <person name="Daum C."/>
            <person name="Ng V."/>
            <person name="Clum A."/>
            <person name="Ohm R."/>
            <person name="Martin F."/>
            <person name="Silar P."/>
            <person name="Natvig D."/>
            <person name="Lalanne C."/>
            <person name="Gautier V."/>
            <person name="Ament-Velasquez S.L."/>
            <person name="Kruys A."/>
            <person name="Hutchinson M.I."/>
            <person name="Powell A.J."/>
            <person name="Barry K."/>
            <person name="Miller A.N."/>
            <person name="Grigoriev I.V."/>
            <person name="Debuchy R."/>
            <person name="Gladieux P."/>
            <person name="Thoren M.H."/>
            <person name="Johannesson H."/>
        </authorList>
    </citation>
    <scope>NUCLEOTIDE SEQUENCE</scope>
    <source>
        <strain evidence="17">CBS 103.79</strain>
    </source>
</reference>
<dbReference type="PROSITE" id="PS50890">
    <property type="entry name" value="PUA"/>
    <property type="match status" value="1"/>
</dbReference>
<evidence type="ECO:0000256" key="3">
    <source>
        <dbReference type="ARBA" id="ARBA00001896"/>
    </source>
</evidence>
<dbReference type="Pfam" id="PF08068">
    <property type="entry name" value="DKCLD"/>
    <property type="match status" value="1"/>
</dbReference>
<sequence length="978" mass="106240">MRIGAARLSLTTAVVSAPLAASLFASPSSPCSKFCGSVLSSTAKDELACDAGTLTGTSNGVVWEQCMNCLLTSTYSSGSQSDTQALLYNLRFSMSNCLFGEVNPCITKTACEPLKDGINYQNLTTSVGAYDYCHQWRQDMVPHCGPCLVPLDNGIYLNNYLTVLEAACEQKPAPGTTVSIKGDIFGTTPIAIVTPETSYASVPDPDYGPVSLGARVGIAFGGLAFILLAVGVFIICNGKRKRRAFLRELESHHGGQPWPHPKTRYDGGGSGGDMFETPVSQKPLRGWESESPVSAATDGPYPRYFSPYSSQYNSPVTGPEGGPGGPGAAQWPTLPTQEQLDQMIQAQSPAHGSPPPAFTQWPTIAQEKMLMQMHSHHEQRQNEMAVGIALGGEDASLHSKPSNLNMNGYSIESKGKERDEAYEMHDVVESPYGDATGQVDAVAGRQYEYPYRMPAPPQAPVLHHPGYGRQYGPRPGSDGQDQQTTTPTPQPAPRQPATMPDSTALAKKGAGADDDQYVIKPQATVPSLDTSTWPLLLKNYDKLLVRSGHYTPIPNGSSPYKRDIKSYISSGVINLDKPSNPSSHEVVAWLKRMLRVEKTGHSGTLDPKVTGCLIVCIDRATRLVKAQQGAGKEYVAVVRFHDTIPGGEPAFAKALETLTGALFQRPPLISAVKRQLRIRTIHESKLIEFDNDRHLGVFWVSCEAGTYIRTLCVHLGLLLGVGAHMQELRRVRSGVMSEDNGSLVTLHDVLDAQWQYDNGGDESYLRKVIMPLETLLCTYKRLVVKDSAVNAVCYGAKLMLPGLLRYDAEIDTHEEVVLMTTKGEAIAIGIAQMSTVEMSTCDHGVVAKVKRCIMERDLYPRRWGLGPVAMEKKKLKADGKLDKFGRANEATPAKWTQSYKDYGAAPGEGAAAQEAAAPAAASPEKKTEAAAPAAEEKADDDKKKRKKHEGETAEEKAERKRLKKEKKEKKKSKDDESD</sequence>
<evidence type="ECO:0000256" key="1">
    <source>
        <dbReference type="ARBA" id="ARBA00001166"/>
    </source>
</evidence>
<feature type="signal peptide" evidence="14">
    <location>
        <begin position="1"/>
        <end position="16"/>
    </location>
</feature>
<comment type="catalytic activity">
    <reaction evidence="1">
        <text>a uridine in mRNA = a pseudouridine in mRNA</text>
        <dbReference type="Rhea" id="RHEA:56644"/>
        <dbReference type="Rhea" id="RHEA-COMP:14658"/>
        <dbReference type="Rhea" id="RHEA-COMP:14659"/>
        <dbReference type="ChEBI" id="CHEBI:65314"/>
        <dbReference type="ChEBI" id="CHEBI:65315"/>
    </reaction>
</comment>
<comment type="catalytic activity">
    <reaction evidence="3">
        <text>uridine in 5S rRNA = pseudouridine in 5S rRNA</text>
        <dbReference type="Rhea" id="RHEA:47036"/>
        <dbReference type="Rhea" id="RHEA-COMP:11730"/>
        <dbReference type="Rhea" id="RHEA-COMP:11731"/>
        <dbReference type="ChEBI" id="CHEBI:65314"/>
        <dbReference type="ChEBI" id="CHEBI:65315"/>
    </reaction>
</comment>
<dbReference type="CDD" id="cd02572">
    <property type="entry name" value="PseudoU_synth_hDyskerin"/>
    <property type="match status" value="1"/>
</dbReference>
<dbReference type="AlphaFoldDB" id="A0AAN6RTP2"/>
<evidence type="ECO:0000256" key="4">
    <source>
        <dbReference type="ARBA" id="ARBA00008999"/>
    </source>
</evidence>
<evidence type="ECO:0000256" key="8">
    <source>
        <dbReference type="ARBA" id="ARBA00072225"/>
    </source>
</evidence>
<dbReference type="NCBIfam" id="TIGR00425">
    <property type="entry name" value="CBF5"/>
    <property type="match status" value="1"/>
</dbReference>
<evidence type="ECO:0000256" key="12">
    <source>
        <dbReference type="SAM" id="MobiDB-lite"/>
    </source>
</evidence>
<evidence type="ECO:0000256" key="14">
    <source>
        <dbReference type="SAM" id="SignalP"/>
    </source>
</evidence>
<comment type="caution">
    <text evidence="17">The sequence shown here is derived from an EMBL/GenBank/DDBJ whole genome shotgun (WGS) entry which is preliminary data.</text>
</comment>
<feature type="region of interest" description="Disordered" evidence="12">
    <location>
        <begin position="251"/>
        <end position="299"/>
    </location>
</feature>
<dbReference type="CDD" id="cd21148">
    <property type="entry name" value="PUA_Cbf5"/>
    <property type="match status" value="1"/>
</dbReference>
<feature type="region of interest" description="Disordered" evidence="12">
    <location>
        <begin position="906"/>
        <end position="978"/>
    </location>
</feature>
<dbReference type="Pfam" id="PF01509">
    <property type="entry name" value="TruB_N"/>
    <property type="match status" value="1"/>
</dbReference>
<accession>A0AAN6RTP2</accession>
<keyword evidence="13" id="KW-0812">Transmembrane</keyword>
<evidence type="ECO:0000256" key="10">
    <source>
        <dbReference type="ARBA" id="ARBA00081789"/>
    </source>
</evidence>
<dbReference type="SUPFAM" id="SSF55120">
    <property type="entry name" value="Pseudouridine synthase"/>
    <property type="match status" value="1"/>
</dbReference>
<dbReference type="Pfam" id="PF01472">
    <property type="entry name" value="PUA"/>
    <property type="match status" value="1"/>
</dbReference>
<dbReference type="InterPro" id="IPR036974">
    <property type="entry name" value="PUA_sf"/>
</dbReference>
<evidence type="ECO:0000313" key="18">
    <source>
        <dbReference type="Proteomes" id="UP001303889"/>
    </source>
</evidence>
<feature type="compositionally biased region" description="Basic and acidic residues" evidence="12">
    <location>
        <begin position="923"/>
        <end position="958"/>
    </location>
</feature>
<feature type="region of interest" description="Disordered" evidence="12">
    <location>
        <begin position="312"/>
        <end position="333"/>
    </location>
</feature>
<keyword evidence="13" id="KW-1133">Transmembrane helix</keyword>
<evidence type="ECO:0000259" key="16">
    <source>
        <dbReference type="SMART" id="SM01136"/>
    </source>
</evidence>
<dbReference type="GO" id="GO:0000495">
    <property type="term" value="P:box H/ACA sno(s)RNA 3'-end processing"/>
    <property type="evidence" value="ECO:0007669"/>
    <property type="project" value="TreeGrafter"/>
</dbReference>
<dbReference type="SUPFAM" id="SSF88697">
    <property type="entry name" value="PUA domain-like"/>
    <property type="match status" value="1"/>
</dbReference>
<dbReference type="NCBIfam" id="NF003280">
    <property type="entry name" value="PRK04270.1"/>
    <property type="match status" value="1"/>
</dbReference>
<feature type="compositionally biased region" description="Low complexity" evidence="12">
    <location>
        <begin position="906"/>
        <end position="922"/>
    </location>
</feature>
<dbReference type="GO" id="GO:0031118">
    <property type="term" value="P:rRNA pseudouridine synthesis"/>
    <property type="evidence" value="ECO:0007669"/>
    <property type="project" value="TreeGrafter"/>
</dbReference>
<keyword evidence="18" id="KW-1185">Reference proteome</keyword>
<comment type="similarity">
    <text evidence="4">Belongs to the pseudouridine synthase TruB family.</text>
</comment>
<dbReference type="InterPro" id="IPR002478">
    <property type="entry name" value="PUA"/>
</dbReference>
<evidence type="ECO:0000256" key="2">
    <source>
        <dbReference type="ARBA" id="ARBA00001832"/>
    </source>
</evidence>
<evidence type="ECO:0000259" key="15">
    <source>
        <dbReference type="SMART" id="SM00359"/>
    </source>
</evidence>
<dbReference type="InterPro" id="IPR015947">
    <property type="entry name" value="PUA-like_sf"/>
</dbReference>
<keyword evidence="6" id="KW-0413">Isomerase</keyword>
<dbReference type="PANTHER" id="PTHR23127">
    <property type="entry name" value="CENTROMERE/MICROTUBULE BINDING PROTEIN CBF5"/>
    <property type="match status" value="1"/>
</dbReference>
<feature type="compositionally biased region" description="Low complexity" evidence="12">
    <location>
        <begin position="465"/>
        <end position="487"/>
    </location>
</feature>
<dbReference type="InterPro" id="IPR032819">
    <property type="entry name" value="TruB_C"/>
</dbReference>
<name>A0AAN6RTP2_9PEZI</name>
<dbReference type="InterPro" id="IPR004521">
    <property type="entry name" value="Uncharacterised_CHP00451"/>
</dbReference>
<evidence type="ECO:0000256" key="11">
    <source>
        <dbReference type="ARBA" id="ARBA00082909"/>
    </source>
</evidence>
<evidence type="ECO:0000256" key="6">
    <source>
        <dbReference type="ARBA" id="ARBA00023235"/>
    </source>
</evidence>
<dbReference type="InterPro" id="IPR012960">
    <property type="entry name" value="Dyskerin-like"/>
</dbReference>
<feature type="chain" id="PRO_5043053967" description="H/ACA ribonucleoprotein complex subunit CBF5" evidence="14">
    <location>
        <begin position="17"/>
        <end position="978"/>
    </location>
</feature>
<dbReference type="Pfam" id="PF16198">
    <property type="entry name" value="TruB_C_2"/>
    <property type="match status" value="1"/>
</dbReference>
<dbReference type="Gene3D" id="3.30.2350.10">
    <property type="entry name" value="Pseudouridine synthase"/>
    <property type="match status" value="1"/>
</dbReference>
<dbReference type="SMART" id="SM01136">
    <property type="entry name" value="DKCLD"/>
    <property type="match status" value="1"/>
</dbReference>
<reference evidence="17" key="1">
    <citation type="journal article" date="2023" name="Mol. Phylogenet. Evol.">
        <title>Genome-scale phylogeny and comparative genomics of the fungal order Sordariales.</title>
        <authorList>
            <person name="Hensen N."/>
            <person name="Bonometti L."/>
            <person name="Westerberg I."/>
            <person name="Brannstrom I.O."/>
            <person name="Guillou S."/>
            <person name="Cros-Aarteil S."/>
            <person name="Calhoun S."/>
            <person name="Haridas S."/>
            <person name="Kuo A."/>
            <person name="Mondo S."/>
            <person name="Pangilinan J."/>
            <person name="Riley R."/>
            <person name="LaButti K."/>
            <person name="Andreopoulos B."/>
            <person name="Lipzen A."/>
            <person name="Chen C."/>
            <person name="Yan M."/>
            <person name="Daum C."/>
            <person name="Ng V."/>
            <person name="Clum A."/>
            <person name="Steindorff A."/>
            <person name="Ohm R.A."/>
            <person name="Martin F."/>
            <person name="Silar P."/>
            <person name="Natvig D.O."/>
            <person name="Lalanne C."/>
            <person name="Gautier V."/>
            <person name="Ament-Velasquez S.L."/>
            <person name="Kruys A."/>
            <person name="Hutchinson M.I."/>
            <person name="Powell A.J."/>
            <person name="Barry K."/>
            <person name="Miller A.N."/>
            <person name="Grigoriev I.V."/>
            <person name="Debuchy R."/>
            <person name="Gladieux P."/>
            <person name="Hiltunen Thoren M."/>
            <person name="Johannesson H."/>
        </authorList>
    </citation>
    <scope>NUCLEOTIDE SEQUENCE</scope>
    <source>
        <strain evidence="17">CBS 103.79</strain>
    </source>
</reference>
<evidence type="ECO:0000256" key="9">
    <source>
        <dbReference type="ARBA" id="ARBA00077661"/>
    </source>
</evidence>